<proteinExistence type="predicted"/>
<evidence type="ECO:0000313" key="4">
    <source>
        <dbReference type="Proteomes" id="UP000283269"/>
    </source>
</evidence>
<protein>
    <recommendedName>
        <fullName evidence="5">PCI domain-containing protein</fullName>
    </recommendedName>
</protein>
<dbReference type="Pfam" id="PF01399">
    <property type="entry name" value="PCI"/>
    <property type="match status" value="1"/>
</dbReference>
<dbReference type="InterPro" id="IPR050871">
    <property type="entry name" value="26S_Proteasome/COP9_Components"/>
</dbReference>
<gene>
    <name evidence="3" type="ORF">CVT25_010080</name>
</gene>
<reference evidence="3 4" key="1">
    <citation type="journal article" date="2018" name="Evol. Lett.">
        <title>Horizontal gene cluster transfer increased hallucinogenic mushroom diversity.</title>
        <authorList>
            <person name="Reynolds H.T."/>
            <person name="Vijayakumar V."/>
            <person name="Gluck-Thaler E."/>
            <person name="Korotkin H.B."/>
            <person name="Matheny P.B."/>
            <person name="Slot J.C."/>
        </authorList>
    </citation>
    <scope>NUCLEOTIDE SEQUENCE [LARGE SCALE GENOMIC DNA]</scope>
    <source>
        <strain evidence="3 4">2631</strain>
    </source>
</reference>
<evidence type="ECO:0000259" key="1">
    <source>
        <dbReference type="Pfam" id="PF01399"/>
    </source>
</evidence>
<comment type="caution">
    <text evidence="3">The sequence shown here is derived from an EMBL/GenBank/DDBJ whole genome shotgun (WGS) entry which is preliminary data.</text>
</comment>
<organism evidence="3 4">
    <name type="scientific">Psilocybe cyanescens</name>
    <dbReference type="NCBI Taxonomy" id="93625"/>
    <lineage>
        <taxon>Eukaryota</taxon>
        <taxon>Fungi</taxon>
        <taxon>Dikarya</taxon>
        <taxon>Basidiomycota</taxon>
        <taxon>Agaricomycotina</taxon>
        <taxon>Agaricomycetes</taxon>
        <taxon>Agaricomycetidae</taxon>
        <taxon>Agaricales</taxon>
        <taxon>Agaricineae</taxon>
        <taxon>Strophariaceae</taxon>
        <taxon>Psilocybe</taxon>
    </lineage>
</organism>
<dbReference type="AlphaFoldDB" id="A0A409XP20"/>
<dbReference type="Pfam" id="PF18503">
    <property type="entry name" value="RPN6_C_helix"/>
    <property type="match status" value="1"/>
</dbReference>
<evidence type="ECO:0000259" key="2">
    <source>
        <dbReference type="Pfam" id="PF18503"/>
    </source>
</evidence>
<dbReference type="SUPFAM" id="SSF46785">
    <property type="entry name" value="Winged helix' DNA-binding domain"/>
    <property type="match status" value="1"/>
</dbReference>
<evidence type="ECO:0008006" key="5">
    <source>
        <dbReference type="Google" id="ProtNLM"/>
    </source>
</evidence>
<dbReference type="Proteomes" id="UP000283269">
    <property type="component" value="Unassembled WGS sequence"/>
</dbReference>
<dbReference type="InterPro" id="IPR036390">
    <property type="entry name" value="WH_DNA-bd_sf"/>
</dbReference>
<evidence type="ECO:0000313" key="3">
    <source>
        <dbReference type="EMBL" id="PPQ92460.1"/>
    </source>
</evidence>
<dbReference type="OrthoDB" id="1418352at2759"/>
<dbReference type="STRING" id="93625.A0A409XP20"/>
<dbReference type="FunCoup" id="A0A409XP20">
    <property type="interactions" value="580"/>
</dbReference>
<dbReference type="EMBL" id="NHYD01001037">
    <property type="protein sequence ID" value="PPQ92460.1"/>
    <property type="molecule type" value="Genomic_DNA"/>
</dbReference>
<dbReference type="InterPro" id="IPR000717">
    <property type="entry name" value="PCI_dom"/>
</dbReference>
<keyword evidence="4" id="KW-1185">Reference proteome</keyword>
<feature type="domain" description="6S proteasome subunit Rpn6 C-terminal helix" evidence="2">
    <location>
        <begin position="386"/>
        <end position="404"/>
    </location>
</feature>
<feature type="domain" description="PCI" evidence="1">
    <location>
        <begin position="282"/>
        <end position="358"/>
    </location>
</feature>
<dbReference type="SMART" id="SM00753">
    <property type="entry name" value="PAM"/>
    <property type="match status" value="1"/>
</dbReference>
<name>A0A409XP20_PSICY</name>
<dbReference type="PANTHER" id="PTHR10678">
    <property type="entry name" value="26S PROTEASOME NON-ATPASE REGULATORY SUBUNIT 11/COP9 SIGNALOSOME COMPLEX SUBUNIT 2"/>
    <property type="match status" value="1"/>
</dbReference>
<sequence length="413" mass="46083">MSSTAKAKTMKLNSQKVQIKALMDNIARAKQEKRIFLEHSLDTRLVRLQLESRQYQPALALINTLLTKPKRLNDKMILIEVHLLESRVYRGLGNMPKAKPGILHVEEKDYSTAYSYLFEAFENLSALGESEGGSGSGSERGSGGGKALEELKYMLLGKVMLNLPEDVNALLTIKLALRYAFSRDVESMSSVARAHQKRDLLAFQGCYGSIESTRLVGGPSSAVEMRYALLGSCSLHLTFRYASFYIRSLIICYSLFPATQSYFTDADAPLSFHIIIAIAIAELQSDRTIRTHLAVLYDTLFEGNLKKIVEPYSVVEVAYVAEQVGQERQVVETKLSTMIVDKVHYGVLDQGRGCLVIYDEPKADISHLFCLPLLLLLLLFLNTCGAAIETLEQISKVVESLYTKGLELTQLFM</sequence>
<dbReference type="Gene3D" id="1.25.40.570">
    <property type="match status" value="3"/>
</dbReference>
<dbReference type="InParanoid" id="A0A409XP20"/>
<accession>A0A409XP20</accession>
<dbReference type="InterPro" id="IPR040780">
    <property type="entry name" value="Rpn6_C_helix"/>
</dbReference>